<keyword evidence="2" id="KW-0472">Membrane</keyword>
<evidence type="ECO:0000256" key="2">
    <source>
        <dbReference type="SAM" id="Phobius"/>
    </source>
</evidence>
<dbReference type="AlphaFoldDB" id="A0A1H8G0N4"/>
<evidence type="ECO:0000256" key="3">
    <source>
        <dbReference type="SAM" id="SignalP"/>
    </source>
</evidence>
<feature type="domain" description="TPM" evidence="4">
    <location>
        <begin position="38"/>
        <end position="166"/>
    </location>
</feature>
<evidence type="ECO:0000256" key="1">
    <source>
        <dbReference type="SAM" id="MobiDB-lite"/>
    </source>
</evidence>
<evidence type="ECO:0000313" key="6">
    <source>
        <dbReference type="Proteomes" id="UP000198553"/>
    </source>
</evidence>
<protein>
    <recommendedName>
        <fullName evidence="4">TPM domain-containing protein</fullName>
    </recommendedName>
</protein>
<feature type="transmembrane region" description="Helical" evidence="2">
    <location>
        <begin position="195"/>
        <end position="214"/>
    </location>
</feature>
<keyword evidence="2" id="KW-1133">Transmembrane helix</keyword>
<evidence type="ECO:0000259" key="4">
    <source>
        <dbReference type="Pfam" id="PF04536"/>
    </source>
</evidence>
<dbReference type="Gene3D" id="3.10.310.50">
    <property type="match status" value="1"/>
</dbReference>
<dbReference type="EMBL" id="FOBW01000012">
    <property type="protein sequence ID" value="SEN37651.1"/>
    <property type="molecule type" value="Genomic_DNA"/>
</dbReference>
<evidence type="ECO:0000313" key="5">
    <source>
        <dbReference type="EMBL" id="SEN37651.1"/>
    </source>
</evidence>
<dbReference type="STRING" id="930146.SAMN05192533_11242"/>
<feature type="chain" id="PRO_5011766237" description="TPM domain-containing protein" evidence="3">
    <location>
        <begin position="28"/>
        <end position="257"/>
    </location>
</feature>
<keyword evidence="2" id="KW-0812">Transmembrane</keyword>
<feature type="signal peptide" evidence="3">
    <location>
        <begin position="1"/>
        <end position="27"/>
    </location>
</feature>
<dbReference type="RefSeq" id="WP_090748012.1">
    <property type="nucleotide sequence ID" value="NZ_FOBW01000012.1"/>
</dbReference>
<organism evidence="5 6">
    <name type="scientific">Mesobacillus persicus</name>
    <dbReference type="NCBI Taxonomy" id="930146"/>
    <lineage>
        <taxon>Bacteria</taxon>
        <taxon>Bacillati</taxon>
        <taxon>Bacillota</taxon>
        <taxon>Bacilli</taxon>
        <taxon>Bacillales</taxon>
        <taxon>Bacillaceae</taxon>
        <taxon>Mesobacillus</taxon>
    </lineage>
</organism>
<keyword evidence="3" id="KW-0732">Signal</keyword>
<dbReference type="InterPro" id="IPR007621">
    <property type="entry name" value="TPM_dom"/>
</dbReference>
<sequence length="257" mass="27728">MTVKRVFSIVLVVYTLFLFVGTSASHAEIPAPVGDIYVQDFAGVLTEQEKMEVRSFGRWIEDQTTAQIAVLTVDSIGETTVEEYANEAFRQYGIGGTEEDNGVLLLIGMNPSPGMDVRPLRIEVGYGLEGRLPDGKVGRILDEITIPYLQNDQVNTAIIETYKVLANEVLAEYGIEEGQQQVEQPYQQTTVDEGFGIPLWLLIPIIVIVVVLDFKYFGGFLTHLLLTILSRGRGGGGGGPRGGGGGSSGGGGASRGW</sequence>
<name>A0A1H8G0N4_9BACI</name>
<dbReference type="PANTHER" id="PTHR30373">
    <property type="entry name" value="UPF0603 PROTEIN YGCG"/>
    <property type="match status" value="1"/>
</dbReference>
<reference evidence="6" key="1">
    <citation type="submission" date="2016-10" db="EMBL/GenBank/DDBJ databases">
        <authorList>
            <person name="Varghese N."/>
            <person name="Submissions S."/>
        </authorList>
    </citation>
    <scope>NUCLEOTIDE SEQUENCE [LARGE SCALE GENOMIC DNA]</scope>
    <source>
        <strain evidence="6">B48,IBRC-M 10115,DSM 25386,CECT 8001</strain>
    </source>
</reference>
<gene>
    <name evidence="5" type="ORF">SAMN05192533_11242</name>
</gene>
<dbReference type="Proteomes" id="UP000198553">
    <property type="component" value="Unassembled WGS sequence"/>
</dbReference>
<dbReference type="Pfam" id="PF04536">
    <property type="entry name" value="TPM_phosphatase"/>
    <property type="match status" value="1"/>
</dbReference>
<dbReference type="OrthoDB" id="9810918at2"/>
<dbReference type="PANTHER" id="PTHR30373:SF2">
    <property type="entry name" value="UPF0603 PROTEIN YGCG"/>
    <property type="match status" value="1"/>
</dbReference>
<keyword evidence="6" id="KW-1185">Reference proteome</keyword>
<proteinExistence type="predicted"/>
<accession>A0A1H8G0N4</accession>
<feature type="region of interest" description="Disordered" evidence="1">
    <location>
        <begin position="236"/>
        <end position="257"/>
    </location>
</feature>